<keyword evidence="2" id="KW-1185">Reference proteome</keyword>
<evidence type="ECO:0000313" key="1">
    <source>
        <dbReference type="EMBL" id="RZQ62385.1"/>
    </source>
</evidence>
<comment type="caution">
    <text evidence="1">The sequence shown here is derived from an EMBL/GenBank/DDBJ whole genome shotgun (WGS) entry which is preliminary data.</text>
</comment>
<dbReference type="Gene3D" id="3.30.530.20">
    <property type="match status" value="1"/>
</dbReference>
<proteinExistence type="predicted"/>
<name>A0A4V2ELQ5_9PSEU</name>
<reference evidence="1 2" key="1">
    <citation type="submission" date="2019-02" db="EMBL/GenBank/DDBJ databases">
        <title>Draft genome sequence of Amycolatopsis sp. 8-3EHSu isolated from roots of Suaeda maritima.</title>
        <authorList>
            <person name="Duangmal K."/>
            <person name="Chantavorakit T."/>
        </authorList>
    </citation>
    <scope>NUCLEOTIDE SEQUENCE [LARGE SCALE GENOMIC DNA]</scope>
    <source>
        <strain evidence="1 2">8-3EHSu</strain>
    </source>
</reference>
<dbReference type="InterPro" id="IPR025629">
    <property type="entry name" value="DUF4287"/>
</dbReference>
<organism evidence="1 2">
    <name type="scientific">Amycolatopsis suaedae</name>
    <dbReference type="NCBI Taxonomy" id="2510978"/>
    <lineage>
        <taxon>Bacteria</taxon>
        <taxon>Bacillati</taxon>
        <taxon>Actinomycetota</taxon>
        <taxon>Actinomycetes</taxon>
        <taxon>Pseudonocardiales</taxon>
        <taxon>Pseudonocardiaceae</taxon>
        <taxon>Amycolatopsis</taxon>
    </lineage>
</organism>
<protein>
    <submittedName>
        <fullName evidence="1">DUF4287 domain-containing protein</fullName>
    </submittedName>
</protein>
<dbReference type="EMBL" id="SFCC01000009">
    <property type="protein sequence ID" value="RZQ62385.1"/>
    <property type="molecule type" value="Genomic_DNA"/>
</dbReference>
<accession>A0A4V2ELQ5</accession>
<dbReference type="SUPFAM" id="SSF55961">
    <property type="entry name" value="Bet v1-like"/>
    <property type="match status" value="1"/>
</dbReference>
<evidence type="ECO:0000313" key="2">
    <source>
        <dbReference type="Proteomes" id="UP000292003"/>
    </source>
</evidence>
<sequence>MSKCRTRLLPLGEMKEDTMIAASRKPGQAKTGIQRATGLDYGEWFALLDEWGAPGRPFREISAWLRGEHGMSAWWAQKLIVHYEQERGLRPPGARPGGTFTVGTGRTVRVPADRLLAAVADPGGWLPGVALTRRPGRSVRFDLADGTRISVTVEAKDDSRSQVHVEHQLLPDAAAVERRRAFWRERLTELKNRLEKEN</sequence>
<dbReference type="Proteomes" id="UP000292003">
    <property type="component" value="Unassembled WGS sequence"/>
</dbReference>
<gene>
    <name evidence="1" type="ORF">EWH70_19140</name>
</gene>
<dbReference type="OrthoDB" id="3837807at2"/>
<dbReference type="InterPro" id="IPR023393">
    <property type="entry name" value="START-like_dom_sf"/>
</dbReference>
<dbReference type="Pfam" id="PF14117">
    <property type="entry name" value="DUF4287"/>
    <property type="match status" value="1"/>
</dbReference>
<dbReference type="AlphaFoldDB" id="A0A4V2ELQ5"/>